<dbReference type="Proteomes" id="UP000189800">
    <property type="component" value="Unassembled WGS sequence"/>
</dbReference>
<keyword evidence="4" id="KW-1185">Reference proteome</keyword>
<evidence type="ECO:0000256" key="1">
    <source>
        <dbReference type="SAM" id="Phobius"/>
    </source>
</evidence>
<keyword evidence="1" id="KW-1133">Transmembrane helix</keyword>
<feature type="transmembrane region" description="Helical" evidence="1">
    <location>
        <begin position="55"/>
        <end position="72"/>
    </location>
</feature>
<sequence>MPSLPKFLQKSYHQTADTKPKSTRHRLTSMATHCAFGLWTASGGLVLWVHKPFGVATYPAIALMASAYGLSLHPRYRHARVALAVGLGVISVWLLLSTPSNDRAWQDDVARQLSYDKAGDVITIHNVRNFEWVSEFNYQPRWETRQYDLSKLATLDLIISIWDNDNIAHTLLSFGFDDGQYLTFSVEIRKEIGESFSSVGGFVRQYEMTVIAADEKDIIYTRSNARDERVYLYPLRYPKQKIRQLFVALLEQADALRLEPEWYNTLTANCTTALFELVRQIDPVPMDYRVLLSGRLPEYLYELGAIDNRLPFDEWRQLALINTKVSSTPEQMATTATLSSAEFSRLIRANLPNRQTLSRQALTKQTADKADN</sequence>
<dbReference type="RefSeq" id="WP_078253335.1">
    <property type="nucleotide sequence ID" value="NZ_MUYU01000006.1"/>
</dbReference>
<feature type="transmembrane region" description="Helical" evidence="1">
    <location>
        <begin position="79"/>
        <end position="96"/>
    </location>
</feature>
<gene>
    <name evidence="3" type="ORF">B0680_01750</name>
</gene>
<dbReference type="EMBL" id="MUYU01000006">
    <property type="protein sequence ID" value="OOS25579.1"/>
    <property type="molecule type" value="Genomic_DNA"/>
</dbReference>
<dbReference type="STRING" id="470453.B0680_01750"/>
<evidence type="ECO:0000259" key="2">
    <source>
        <dbReference type="Pfam" id="PF13387"/>
    </source>
</evidence>
<evidence type="ECO:0000313" key="4">
    <source>
        <dbReference type="Proteomes" id="UP000189800"/>
    </source>
</evidence>
<proteinExistence type="predicted"/>
<protein>
    <recommendedName>
        <fullName evidence="2">Lnb N-terminal periplasmic domain-containing protein</fullName>
    </recommendedName>
</protein>
<keyword evidence="1" id="KW-0472">Membrane</keyword>
<name>A0A1T0CTP3_9GAMM</name>
<keyword evidence="1" id="KW-0812">Transmembrane</keyword>
<accession>A0A1T0CTP3</accession>
<dbReference type="Pfam" id="PF13387">
    <property type="entry name" value="Lnb_N"/>
    <property type="match status" value="1"/>
</dbReference>
<feature type="domain" description="Lnb N-terminal periplasmic" evidence="2">
    <location>
        <begin position="138"/>
        <end position="294"/>
    </location>
</feature>
<dbReference type="AlphaFoldDB" id="A0A1T0CTP3"/>
<comment type="caution">
    <text evidence="3">The sequence shown here is derived from an EMBL/GenBank/DDBJ whole genome shotgun (WGS) entry which is preliminary data.</text>
</comment>
<feature type="transmembrane region" description="Helical" evidence="1">
    <location>
        <begin position="30"/>
        <end position="49"/>
    </location>
</feature>
<reference evidence="3 4" key="1">
    <citation type="submission" date="2017-02" db="EMBL/GenBank/DDBJ databases">
        <title>Draft genome sequence of Moraxella pluranimalium CCUG 54913T type strain.</title>
        <authorList>
            <person name="Salva-Serra F."/>
            <person name="Engstrom-Jakobsson H."/>
            <person name="Thorell K."/>
            <person name="Jaen-Luchoro D."/>
            <person name="Gonzales-Siles L."/>
            <person name="Karlsson R."/>
            <person name="Yazdan S."/>
            <person name="Boulund F."/>
            <person name="Johnning A."/>
            <person name="Engstrand L."/>
            <person name="Kristiansson E."/>
            <person name="Moore E."/>
        </authorList>
    </citation>
    <scope>NUCLEOTIDE SEQUENCE [LARGE SCALE GENOMIC DNA]</scope>
    <source>
        <strain evidence="3 4">CCUG 54913</strain>
    </source>
</reference>
<dbReference type="InterPro" id="IPR025178">
    <property type="entry name" value="Lnb_N"/>
</dbReference>
<organism evidence="3 4">
    <name type="scientific">Moraxella pluranimalium</name>
    <dbReference type="NCBI Taxonomy" id="470453"/>
    <lineage>
        <taxon>Bacteria</taxon>
        <taxon>Pseudomonadati</taxon>
        <taxon>Pseudomonadota</taxon>
        <taxon>Gammaproteobacteria</taxon>
        <taxon>Moraxellales</taxon>
        <taxon>Moraxellaceae</taxon>
        <taxon>Moraxella</taxon>
    </lineage>
</organism>
<dbReference type="OrthoDB" id="274718at2"/>
<evidence type="ECO:0000313" key="3">
    <source>
        <dbReference type="EMBL" id="OOS25579.1"/>
    </source>
</evidence>